<evidence type="ECO:0000313" key="2">
    <source>
        <dbReference type="EMBL" id="KAF0913543.1"/>
    </source>
</evidence>
<dbReference type="AlphaFoldDB" id="A0A6G1DPC6"/>
<protein>
    <submittedName>
        <fullName evidence="2">Uncharacterized protein</fullName>
    </submittedName>
</protein>
<evidence type="ECO:0000256" key="1">
    <source>
        <dbReference type="SAM" id="MobiDB-lite"/>
    </source>
</evidence>
<gene>
    <name evidence="2" type="ORF">E2562_023281</name>
</gene>
<keyword evidence="3" id="KW-1185">Reference proteome</keyword>
<proteinExistence type="predicted"/>
<sequence length="74" mass="7702">MDGRLSAEPLGDHHRRRPPWKTLPPTSPAPHVLGLLSTAAATYGSGPPGAASAVASAGCNEAKEDRQCGRCIFH</sequence>
<dbReference type="EMBL" id="SPHZ02000006">
    <property type="protein sequence ID" value="KAF0913543.1"/>
    <property type="molecule type" value="Genomic_DNA"/>
</dbReference>
<comment type="caution">
    <text evidence="2">The sequence shown here is derived from an EMBL/GenBank/DDBJ whole genome shotgun (WGS) entry which is preliminary data.</text>
</comment>
<feature type="region of interest" description="Disordered" evidence="1">
    <location>
        <begin position="1"/>
        <end position="32"/>
    </location>
</feature>
<reference evidence="2 3" key="1">
    <citation type="submission" date="2019-11" db="EMBL/GenBank/DDBJ databases">
        <title>Whole genome sequence of Oryza granulata.</title>
        <authorList>
            <person name="Li W."/>
        </authorList>
    </citation>
    <scope>NUCLEOTIDE SEQUENCE [LARGE SCALE GENOMIC DNA]</scope>
    <source>
        <strain evidence="3">cv. Menghai</strain>
        <tissue evidence="2">Leaf</tissue>
    </source>
</reference>
<evidence type="ECO:0000313" key="3">
    <source>
        <dbReference type="Proteomes" id="UP000479710"/>
    </source>
</evidence>
<name>A0A6G1DPC6_9ORYZ</name>
<accession>A0A6G1DPC6</accession>
<dbReference type="Proteomes" id="UP000479710">
    <property type="component" value="Unassembled WGS sequence"/>
</dbReference>
<organism evidence="2 3">
    <name type="scientific">Oryza meyeriana var. granulata</name>
    <dbReference type="NCBI Taxonomy" id="110450"/>
    <lineage>
        <taxon>Eukaryota</taxon>
        <taxon>Viridiplantae</taxon>
        <taxon>Streptophyta</taxon>
        <taxon>Embryophyta</taxon>
        <taxon>Tracheophyta</taxon>
        <taxon>Spermatophyta</taxon>
        <taxon>Magnoliopsida</taxon>
        <taxon>Liliopsida</taxon>
        <taxon>Poales</taxon>
        <taxon>Poaceae</taxon>
        <taxon>BOP clade</taxon>
        <taxon>Oryzoideae</taxon>
        <taxon>Oryzeae</taxon>
        <taxon>Oryzinae</taxon>
        <taxon>Oryza</taxon>
        <taxon>Oryza meyeriana</taxon>
    </lineage>
</organism>